<dbReference type="InterPro" id="IPR053844">
    <property type="entry name" value="AH_C"/>
</dbReference>
<dbReference type="NCBIfam" id="TIGR02713">
    <property type="entry name" value="allophanate_hyd"/>
    <property type="match status" value="1"/>
</dbReference>
<dbReference type="RefSeq" id="WP_110784714.1">
    <property type="nucleotide sequence ID" value="NZ_QKQS01000006.1"/>
</dbReference>
<feature type="domain" description="Allophanate hydrolase C-terminal" evidence="2">
    <location>
        <begin position="472"/>
        <end position="595"/>
    </location>
</feature>
<dbReference type="OrthoDB" id="9811471at2"/>
<dbReference type="SUPFAM" id="SSF75304">
    <property type="entry name" value="Amidase signature (AS) enzymes"/>
    <property type="match status" value="1"/>
</dbReference>
<evidence type="ECO:0000313" key="3">
    <source>
        <dbReference type="EMBL" id="PZA13551.1"/>
    </source>
</evidence>
<dbReference type="Pfam" id="PF01425">
    <property type="entry name" value="Amidase"/>
    <property type="match status" value="1"/>
</dbReference>
<gene>
    <name evidence="3" type="primary">atzF</name>
    <name evidence="3" type="ORF">DNX69_04110</name>
</gene>
<accession>A0A323UMD6</accession>
<reference evidence="3 4" key="1">
    <citation type="submission" date="2018-06" db="EMBL/GenBank/DDBJ databases">
        <title>Draft Whole-Genome Sequence of the purple photosynthetic bacterium Rhodospeudomonas palustris XCP.</title>
        <authorList>
            <person name="Rayyan A."/>
            <person name="Meyer T.E."/>
            <person name="Kyndt J.A."/>
        </authorList>
    </citation>
    <scope>NUCLEOTIDE SEQUENCE [LARGE SCALE GENOMIC DNA]</scope>
    <source>
        <strain evidence="3 4">XCP</strain>
    </source>
</reference>
<comment type="caution">
    <text evidence="3">The sequence shown here is derived from an EMBL/GenBank/DDBJ whole genome shotgun (WGS) entry which is preliminary data.</text>
</comment>
<evidence type="ECO:0000313" key="4">
    <source>
        <dbReference type="Proteomes" id="UP000248134"/>
    </source>
</evidence>
<dbReference type="PANTHER" id="PTHR11895:SF169">
    <property type="entry name" value="GLUTAMYL-TRNA(GLN) AMIDOTRANSFERASE"/>
    <property type="match status" value="1"/>
</dbReference>
<dbReference type="Gene3D" id="1.20.58.1700">
    <property type="match status" value="1"/>
</dbReference>
<dbReference type="EMBL" id="QKQS01000006">
    <property type="protein sequence ID" value="PZA13551.1"/>
    <property type="molecule type" value="Genomic_DNA"/>
</dbReference>
<dbReference type="Proteomes" id="UP000248134">
    <property type="component" value="Unassembled WGS sequence"/>
</dbReference>
<dbReference type="NCBIfam" id="NF006043">
    <property type="entry name" value="PRK08186.1"/>
    <property type="match status" value="1"/>
</dbReference>
<dbReference type="InterPro" id="IPR023631">
    <property type="entry name" value="Amidase_dom"/>
</dbReference>
<dbReference type="PANTHER" id="PTHR11895">
    <property type="entry name" value="TRANSAMIDASE"/>
    <property type="match status" value="1"/>
</dbReference>
<organism evidence="3 4">
    <name type="scientific">Rhodopseudomonas palustris</name>
    <dbReference type="NCBI Taxonomy" id="1076"/>
    <lineage>
        <taxon>Bacteria</taxon>
        <taxon>Pseudomonadati</taxon>
        <taxon>Pseudomonadota</taxon>
        <taxon>Alphaproteobacteria</taxon>
        <taxon>Hyphomicrobiales</taxon>
        <taxon>Nitrobacteraceae</taxon>
        <taxon>Rhodopseudomonas</taxon>
    </lineage>
</organism>
<evidence type="ECO:0000259" key="2">
    <source>
        <dbReference type="Pfam" id="PF21986"/>
    </source>
</evidence>
<dbReference type="Gene3D" id="3.90.1300.10">
    <property type="entry name" value="Amidase signature (AS) domain"/>
    <property type="match status" value="1"/>
</dbReference>
<dbReference type="GO" id="GO:0016787">
    <property type="term" value="F:hydrolase activity"/>
    <property type="evidence" value="ECO:0007669"/>
    <property type="project" value="UniProtKB-KW"/>
</dbReference>
<dbReference type="InterPro" id="IPR014085">
    <property type="entry name" value="Allophanate_hydrolase"/>
</dbReference>
<evidence type="ECO:0000259" key="1">
    <source>
        <dbReference type="Pfam" id="PF01425"/>
    </source>
</evidence>
<dbReference type="InterPro" id="IPR000120">
    <property type="entry name" value="Amidase"/>
</dbReference>
<keyword evidence="3" id="KW-0378">Hydrolase</keyword>
<dbReference type="InterPro" id="IPR036928">
    <property type="entry name" value="AS_sf"/>
</dbReference>
<proteinExistence type="predicted"/>
<name>A0A323UMD6_RHOPL</name>
<dbReference type="Pfam" id="PF21986">
    <property type="entry name" value="AH_C"/>
    <property type="match status" value="1"/>
</dbReference>
<protein>
    <submittedName>
        <fullName evidence="3">Allophanate hydrolase</fullName>
    </submittedName>
</protein>
<feature type="domain" description="Amidase" evidence="1">
    <location>
        <begin position="25"/>
        <end position="434"/>
    </location>
</feature>
<dbReference type="AlphaFoldDB" id="A0A323UMD6"/>
<dbReference type="Gene3D" id="3.10.490.10">
    <property type="entry name" value="Gamma-glutamyl cyclotransferase-like"/>
    <property type="match status" value="1"/>
</dbReference>
<sequence length="601" mass="62368">MSQFETIPEIVAAHRAGTTTPAQTIARCYQRIRAYADPALFITLRDEADAIAEAVALAARDPSLPLYGVPVAVKDNIDVAGLPTTAACPAFSYQPSRDATAVAKLRAAGAIVIGKTNLDQFATGLVGVRSPYGVPRNAIRSDLVPGGSSSGSAVAVGAGLVPLSLGTDTAGSGRVPAMLNNIVGLKPSLGMISTTGVVPACRTLDCVSVFALTTDDAITALQVMTGPDADDPFSRERPVAAITAMPKRVRLGAPQSGQLQFFGDDAAARSYDEALQRWRRLGAELVEIDVEPLYETARLLYEGPWVAERYLTIRALLDTQPDAVHPVTRQITLAGAKISAADTFSALYRLQALRKIAERSFAGIDALVLPTAPTAYTVDDVLADPVTLNSRLGTYTNFVNLLDLCGLALPASIRSDGIPFGITLLAPAGRDAELASLGRVFHADTALPMGASGQSQPPLIEVADGDAADEIAIAVVGAHLSGMPLNRELTALGGRLLSATATTPDYKLYALKGTVPPKPGLLRVAPGAGTAIAVEVWALSPAAFGSFVAAIPSPLSIGTLTLADGTTVKGFLAEPAALEGARDISHFGGWRAYMAELAATG</sequence>